<dbReference type="OrthoDB" id="40462at2157"/>
<dbReference type="CDD" id="cd03427">
    <property type="entry name" value="NUDIX_MTH1_Nudt1"/>
    <property type="match status" value="1"/>
</dbReference>
<comment type="subunit">
    <text evidence="3">Monomer.</text>
</comment>
<dbReference type="InterPro" id="IPR015797">
    <property type="entry name" value="NUDIX_hydrolase-like_dom_sf"/>
</dbReference>
<dbReference type="PANTHER" id="PTHR43758:SF2">
    <property type="entry name" value="OXIDIZED PURINE NUCLEOSIDE TRIPHOSPHATE HYDROLASE"/>
    <property type="match status" value="1"/>
</dbReference>
<evidence type="ECO:0000256" key="13">
    <source>
        <dbReference type="ARBA" id="ARBA00029673"/>
    </source>
</evidence>
<evidence type="ECO:0000256" key="9">
    <source>
        <dbReference type="ARBA" id="ARBA00024486"/>
    </source>
</evidence>
<evidence type="ECO:0000256" key="12">
    <source>
        <dbReference type="ARBA" id="ARBA00026218"/>
    </source>
</evidence>
<evidence type="ECO:0000256" key="18">
    <source>
        <dbReference type="ARBA" id="ARBA00048002"/>
    </source>
</evidence>
<comment type="catalytic activity">
    <reaction evidence="19">
        <text>O(6)-methyl-dGTP + H2O = O(6)-methyl-dGMP + diphosphate + H(+)</text>
        <dbReference type="Rhea" id="RHEA:67600"/>
        <dbReference type="ChEBI" id="CHEBI:15377"/>
        <dbReference type="ChEBI" id="CHEBI:15378"/>
        <dbReference type="ChEBI" id="CHEBI:33019"/>
        <dbReference type="ChEBI" id="CHEBI:169974"/>
        <dbReference type="ChEBI" id="CHEBI:169975"/>
    </reaction>
    <physiologicalReaction direction="left-to-right" evidence="19">
        <dbReference type="Rhea" id="RHEA:67601"/>
    </physiologicalReaction>
</comment>
<dbReference type="RefSeq" id="WP_012997243.1">
    <property type="nucleotide sequence ID" value="NC_013926.1"/>
</dbReference>
<comment type="cofactor">
    <cofactor evidence="1">
        <name>Mg(2+)</name>
        <dbReference type="ChEBI" id="CHEBI:18420"/>
    </cofactor>
</comment>
<evidence type="ECO:0000256" key="15">
    <source>
        <dbReference type="ARBA" id="ARBA00030682"/>
    </source>
</evidence>
<comment type="catalytic activity">
    <reaction evidence="9">
        <text>8-oxo-dGTP + H2O = 8-oxo-dGMP + diphosphate + H(+)</text>
        <dbReference type="Rhea" id="RHEA:31575"/>
        <dbReference type="ChEBI" id="CHEBI:15377"/>
        <dbReference type="ChEBI" id="CHEBI:15378"/>
        <dbReference type="ChEBI" id="CHEBI:33019"/>
        <dbReference type="ChEBI" id="CHEBI:63224"/>
        <dbReference type="ChEBI" id="CHEBI:77896"/>
    </reaction>
    <physiologicalReaction direction="left-to-right" evidence="9">
        <dbReference type="Rhea" id="RHEA:31576"/>
    </physiologicalReaction>
</comment>
<feature type="domain" description="Nudix hydrolase" evidence="22">
    <location>
        <begin position="1"/>
        <end position="127"/>
    </location>
</feature>
<comment type="catalytic activity">
    <reaction evidence="7">
        <text>8-oxo-dATP + H2O = 8-oxo-dAMP + diphosphate + H(+)</text>
        <dbReference type="Rhea" id="RHEA:65396"/>
        <dbReference type="ChEBI" id="CHEBI:15377"/>
        <dbReference type="ChEBI" id="CHEBI:15378"/>
        <dbReference type="ChEBI" id="CHEBI:33019"/>
        <dbReference type="ChEBI" id="CHEBI:71361"/>
        <dbReference type="ChEBI" id="CHEBI:172871"/>
    </reaction>
    <physiologicalReaction direction="left-to-right" evidence="7">
        <dbReference type="Rhea" id="RHEA:65397"/>
    </physiologicalReaction>
</comment>
<dbReference type="GO" id="GO:0008828">
    <property type="term" value="F:dATP diphosphatase activity"/>
    <property type="evidence" value="ECO:0007669"/>
    <property type="project" value="UniProtKB-EC"/>
</dbReference>
<gene>
    <name evidence="23" type="ordered locus">Aboo_0869</name>
</gene>
<evidence type="ECO:0000313" key="24">
    <source>
        <dbReference type="Proteomes" id="UP000001400"/>
    </source>
</evidence>
<dbReference type="AlphaFoldDB" id="D3T999"/>
<evidence type="ECO:0000256" key="20">
    <source>
        <dbReference type="ARBA" id="ARBA00049032"/>
    </source>
</evidence>
<comment type="catalytic activity">
    <reaction evidence="20">
        <text>N(6)-methyl-dATP + H2O = N(6)-methyl-dAMP + diphosphate + H(+)</text>
        <dbReference type="Rhea" id="RHEA:67604"/>
        <dbReference type="ChEBI" id="CHEBI:15377"/>
        <dbReference type="ChEBI" id="CHEBI:15378"/>
        <dbReference type="ChEBI" id="CHEBI:33019"/>
        <dbReference type="ChEBI" id="CHEBI:169976"/>
        <dbReference type="ChEBI" id="CHEBI:172872"/>
    </reaction>
    <physiologicalReaction direction="left-to-right" evidence="20">
        <dbReference type="Rhea" id="RHEA:67605"/>
    </physiologicalReaction>
</comment>
<keyword evidence="4" id="KW-0479">Metal-binding</keyword>
<dbReference type="Proteomes" id="UP000001400">
    <property type="component" value="Chromosome"/>
</dbReference>
<dbReference type="Gene3D" id="3.90.79.10">
    <property type="entry name" value="Nucleoside Triphosphate Pyrophosphohydrolase"/>
    <property type="match status" value="1"/>
</dbReference>
<comment type="catalytic activity">
    <reaction evidence="10">
        <text>2-oxo-ATP + H2O = 2-oxo-AMP + diphosphate + H(+)</text>
        <dbReference type="Rhea" id="RHEA:67392"/>
        <dbReference type="ChEBI" id="CHEBI:15377"/>
        <dbReference type="ChEBI" id="CHEBI:15378"/>
        <dbReference type="ChEBI" id="CHEBI:33019"/>
        <dbReference type="ChEBI" id="CHEBI:71395"/>
        <dbReference type="ChEBI" id="CHEBI:172878"/>
    </reaction>
    <physiologicalReaction direction="left-to-right" evidence="10">
        <dbReference type="Rhea" id="RHEA:67393"/>
    </physiologicalReaction>
</comment>
<comment type="function">
    <text evidence="21">Oxidized purine nucleoside triphosphate hydrolase which is a prominent sanitizer of the oxidized nucleotide pool. Catalyzes the hydrolysis of 2-oxo-dATP (2-hydroxy-dATP) into 2-oxo-dAMP. Also has a significant hydrolase activity toward 2-oxo-ATP, 8-oxo-dGTP and 8-oxo-dATP. Through the hydrolysis of oxidized purine nucleoside triphosphates, prevents their incorporation into DNA and the subsequent transversions A:T to C:G and G:C to T:A. Also catalyzes the hydrolysis of methylated purine nucleoside triphosphate preventing their integration into DNA. Through this antimutagenic activity protects cells from oxidative stress.</text>
</comment>
<dbReference type="PRINTS" id="PR01403">
    <property type="entry name" value="8OXTPHPHTASE"/>
</dbReference>
<evidence type="ECO:0000259" key="22">
    <source>
        <dbReference type="PROSITE" id="PS51462"/>
    </source>
</evidence>
<name>D3T999_ACIB4</name>
<accession>D3T999</accession>
<comment type="catalytic activity">
    <reaction evidence="8">
        <text>2-oxo-dATP + H2O = 2-oxo-dAMP + diphosphate + H(+)</text>
        <dbReference type="Rhea" id="RHEA:31583"/>
        <dbReference type="ChEBI" id="CHEBI:15377"/>
        <dbReference type="ChEBI" id="CHEBI:15378"/>
        <dbReference type="ChEBI" id="CHEBI:33019"/>
        <dbReference type="ChEBI" id="CHEBI:63212"/>
        <dbReference type="ChEBI" id="CHEBI:77897"/>
        <dbReference type="EC" id="3.6.1.56"/>
    </reaction>
    <physiologicalReaction direction="left-to-right" evidence="8">
        <dbReference type="Rhea" id="RHEA:31584"/>
    </physiologicalReaction>
</comment>
<dbReference type="PANTHER" id="PTHR43758">
    <property type="entry name" value="7,8-DIHYDRO-8-OXOGUANINE TRIPHOSPHATASE"/>
    <property type="match status" value="1"/>
</dbReference>
<dbReference type="InterPro" id="IPR000086">
    <property type="entry name" value="NUDIX_hydrolase_dom"/>
</dbReference>
<evidence type="ECO:0000256" key="21">
    <source>
        <dbReference type="ARBA" id="ARBA00053094"/>
    </source>
</evidence>
<evidence type="ECO:0000256" key="11">
    <source>
        <dbReference type="ARBA" id="ARBA00026103"/>
    </source>
</evidence>
<evidence type="ECO:0000256" key="4">
    <source>
        <dbReference type="ARBA" id="ARBA00022723"/>
    </source>
</evidence>
<dbReference type="Pfam" id="PF00293">
    <property type="entry name" value="NUDIX"/>
    <property type="match status" value="1"/>
</dbReference>
<evidence type="ECO:0000256" key="8">
    <source>
        <dbReference type="ARBA" id="ARBA00024459"/>
    </source>
</evidence>
<evidence type="ECO:0000256" key="7">
    <source>
        <dbReference type="ARBA" id="ARBA00024448"/>
    </source>
</evidence>
<evidence type="ECO:0000256" key="19">
    <source>
        <dbReference type="ARBA" id="ARBA00048894"/>
    </source>
</evidence>
<organism evidence="23 24">
    <name type="scientific">Aciduliprofundum boonei (strain DSM 19572 / T469)</name>
    <dbReference type="NCBI Taxonomy" id="439481"/>
    <lineage>
        <taxon>Archaea</taxon>
        <taxon>Methanobacteriati</taxon>
        <taxon>Thermoplasmatota</taxon>
        <taxon>DHVE2 group</taxon>
        <taxon>Candidatus Aciduliprofundum</taxon>
    </lineage>
</organism>
<evidence type="ECO:0000256" key="6">
    <source>
        <dbReference type="ARBA" id="ARBA00022842"/>
    </source>
</evidence>
<dbReference type="PROSITE" id="PS00893">
    <property type="entry name" value="NUDIX_BOX"/>
    <property type="match status" value="1"/>
</dbReference>
<dbReference type="InterPro" id="IPR020084">
    <property type="entry name" value="NUDIX_hydrolase_CS"/>
</dbReference>
<dbReference type="KEGG" id="abi:Aboo_0869"/>
<keyword evidence="5 23" id="KW-0378">Hydrolase</keyword>
<evidence type="ECO:0000256" key="5">
    <source>
        <dbReference type="ARBA" id="ARBA00022801"/>
    </source>
</evidence>
<dbReference type="InterPro" id="IPR003563">
    <property type="entry name" value="8ODP"/>
</dbReference>
<dbReference type="GO" id="GO:0046872">
    <property type="term" value="F:metal ion binding"/>
    <property type="evidence" value="ECO:0007669"/>
    <property type="project" value="UniProtKB-KW"/>
</dbReference>
<evidence type="ECO:0000256" key="2">
    <source>
        <dbReference type="ARBA" id="ARBA00005582"/>
    </source>
</evidence>
<keyword evidence="6" id="KW-0460">Magnesium</keyword>
<dbReference type="GO" id="GO:0042262">
    <property type="term" value="P:DNA protection"/>
    <property type="evidence" value="ECO:0007669"/>
    <property type="project" value="InterPro"/>
</dbReference>
<proteinExistence type="inferred from homology"/>
<evidence type="ECO:0000313" key="23">
    <source>
        <dbReference type="EMBL" id="ADD08678.1"/>
    </source>
</evidence>
<dbReference type="GeneID" id="8827819"/>
<comment type="similarity">
    <text evidence="2">Belongs to the Nudix hydrolase family.</text>
</comment>
<evidence type="ECO:0000256" key="3">
    <source>
        <dbReference type="ARBA" id="ARBA00011245"/>
    </source>
</evidence>
<protein>
    <recommendedName>
        <fullName evidence="12">Oxidized purine nucleoside triphosphate hydrolase</fullName>
        <ecNumber evidence="11">3.6.1.56</ecNumber>
    </recommendedName>
    <alternativeName>
        <fullName evidence="16">2-hydroxy-dATP diphosphatase</fullName>
    </alternativeName>
    <alternativeName>
        <fullName evidence="15">7,8-dihydro-8-oxoguanine triphosphatase</fullName>
    </alternativeName>
    <alternativeName>
        <fullName evidence="14">8-oxo-dGTPase</fullName>
    </alternativeName>
    <alternativeName>
        <fullName evidence="17">Methylated purine nucleoside triphosphate hydrolase</fullName>
    </alternativeName>
    <alternativeName>
        <fullName evidence="13">Nucleoside diphosphate-linked moiety X motif 1</fullName>
    </alternativeName>
</protein>
<keyword evidence="24" id="KW-1185">Reference proteome</keyword>
<reference evidence="23" key="1">
    <citation type="submission" date="2010-02" db="EMBL/GenBank/DDBJ databases">
        <title>Complete sequence of Aciduliprofundum boonei T469.</title>
        <authorList>
            <consortium name="US DOE Joint Genome Institute"/>
            <person name="Lucas S."/>
            <person name="Copeland A."/>
            <person name="Lapidus A."/>
            <person name="Cheng J.-F."/>
            <person name="Bruce D."/>
            <person name="Goodwin L."/>
            <person name="Pitluck S."/>
            <person name="Saunders E."/>
            <person name="Detter J.C."/>
            <person name="Han C."/>
            <person name="Tapia R."/>
            <person name="Land M."/>
            <person name="Hauser L."/>
            <person name="Kyrpides N."/>
            <person name="Mikhailova N."/>
            <person name="Flores G."/>
            <person name="Reysenbach A.-L."/>
            <person name="Woyke T."/>
        </authorList>
    </citation>
    <scope>NUCLEOTIDE SEQUENCE</scope>
    <source>
        <strain evidence="23">T469</strain>
    </source>
</reference>
<evidence type="ECO:0000256" key="14">
    <source>
        <dbReference type="ARBA" id="ARBA00030634"/>
    </source>
</evidence>
<dbReference type="EC" id="3.6.1.56" evidence="11"/>
<dbReference type="HOGENOM" id="CLU_037162_11_1_2"/>
<dbReference type="GO" id="GO:0008413">
    <property type="term" value="F:8-oxo-7,8-dihydroguanosine triphosphate pyrophosphatase activity"/>
    <property type="evidence" value="ECO:0007669"/>
    <property type="project" value="InterPro"/>
</dbReference>
<evidence type="ECO:0000256" key="16">
    <source>
        <dbReference type="ARBA" id="ARBA00031927"/>
    </source>
</evidence>
<sequence>MIEAVVVHIVQGNKILLHYKKRGHGAGKWNGLGGKIENGENPEECAKREAKEEMHADITNLKKIGIIKFYDVNNEDWTVYVFRAELLGEPEESEESIPKWFFLRDIPYENMWEDDKYWLPLVINNINFSAEFWFEGENMKKFKIEAWK</sequence>
<dbReference type="SUPFAM" id="SSF55811">
    <property type="entry name" value="Nudix"/>
    <property type="match status" value="1"/>
</dbReference>
<dbReference type="GO" id="GO:0005737">
    <property type="term" value="C:cytoplasm"/>
    <property type="evidence" value="ECO:0007669"/>
    <property type="project" value="TreeGrafter"/>
</dbReference>
<dbReference type="PROSITE" id="PS51462">
    <property type="entry name" value="NUDIX"/>
    <property type="match status" value="1"/>
</dbReference>
<comment type="catalytic activity">
    <reaction evidence="18">
        <text>N(6)-methyl-ATP + H2O = N(6)-methyl-AMP + diphosphate + H(+)</text>
        <dbReference type="Rhea" id="RHEA:67608"/>
        <dbReference type="ChEBI" id="CHEBI:15377"/>
        <dbReference type="ChEBI" id="CHEBI:15378"/>
        <dbReference type="ChEBI" id="CHEBI:33019"/>
        <dbReference type="ChEBI" id="CHEBI:144842"/>
        <dbReference type="ChEBI" id="CHEBI:172873"/>
    </reaction>
    <physiologicalReaction direction="left-to-right" evidence="18">
        <dbReference type="Rhea" id="RHEA:67609"/>
    </physiologicalReaction>
</comment>
<dbReference type="EMBL" id="CP001941">
    <property type="protein sequence ID" value="ADD08678.1"/>
    <property type="molecule type" value="Genomic_DNA"/>
</dbReference>
<evidence type="ECO:0000256" key="10">
    <source>
        <dbReference type="ARBA" id="ARBA00024596"/>
    </source>
</evidence>
<evidence type="ECO:0000256" key="17">
    <source>
        <dbReference type="ARBA" id="ARBA00032071"/>
    </source>
</evidence>
<evidence type="ECO:0000256" key="1">
    <source>
        <dbReference type="ARBA" id="ARBA00001946"/>
    </source>
</evidence>